<dbReference type="InterPro" id="IPR050091">
    <property type="entry name" value="PKS_NRPS_Biosynth_Enz"/>
</dbReference>
<dbReference type="InterPro" id="IPR057326">
    <property type="entry name" value="KR_dom"/>
</dbReference>
<dbReference type="Pfam" id="PF02801">
    <property type="entry name" value="Ketoacyl-synt_C"/>
    <property type="match status" value="1"/>
</dbReference>
<dbReference type="InterPro" id="IPR013149">
    <property type="entry name" value="ADH-like_C"/>
</dbReference>
<dbReference type="SUPFAM" id="SSF47336">
    <property type="entry name" value="ACP-like"/>
    <property type="match status" value="1"/>
</dbReference>
<dbReference type="FunFam" id="3.40.50.720:FF:000209">
    <property type="entry name" value="Polyketide synthase Pks12"/>
    <property type="match status" value="1"/>
</dbReference>
<feature type="domain" description="Ketosynthase family 3 (KS3)" evidence="11">
    <location>
        <begin position="1"/>
        <end position="381"/>
    </location>
</feature>
<keyword evidence="6" id="KW-0511">Multifunctional enzyme</keyword>
<evidence type="ECO:0000313" key="14">
    <source>
        <dbReference type="Proteomes" id="UP000838763"/>
    </source>
</evidence>
<name>A0A9P1M8M1_9PEZI</name>
<dbReference type="GO" id="GO:0008270">
    <property type="term" value="F:zinc ion binding"/>
    <property type="evidence" value="ECO:0007669"/>
    <property type="project" value="InterPro"/>
</dbReference>
<keyword evidence="3" id="KW-0808">Transferase</keyword>
<dbReference type="SMART" id="SM00829">
    <property type="entry name" value="PKS_ER"/>
    <property type="match status" value="1"/>
</dbReference>
<dbReference type="InterPro" id="IPR049900">
    <property type="entry name" value="PKS_mFAS_DH"/>
</dbReference>
<dbReference type="PROSITE" id="PS52019">
    <property type="entry name" value="PKS_MFAS_DH"/>
    <property type="match status" value="1"/>
</dbReference>
<feature type="region of interest" description="Disordered" evidence="9">
    <location>
        <begin position="2328"/>
        <end position="2375"/>
    </location>
</feature>
<dbReference type="InterPro" id="IPR036291">
    <property type="entry name" value="NAD(P)-bd_dom_sf"/>
</dbReference>
<dbReference type="Gene3D" id="3.90.180.10">
    <property type="entry name" value="Medium-chain alcohol dehydrogenases, catalytic domain"/>
    <property type="match status" value="1"/>
</dbReference>
<evidence type="ECO:0000256" key="8">
    <source>
        <dbReference type="PROSITE-ProRule" id="PRU01363"/>
    </source>
</evidence>
<dbReference type="PANTHER" id="PTHR43775:SF29">
    <property type="entry name" value="ASPERFURANONE POLYKETIDE SYNTHASE AFOG-RELATED"/>
    <property type="match status" value="1"/>
</dbReference>
<dbReference type="Pfam" id="PF14765">
    <property type="entry name" value="PS-DH"/>
    <property type="match status" value="1"/>
</dbReference>
<dbReference type="Gene3D" id="3.40.366.10">
    <property type="entry name" value="Malonyl-Coenzyme A Acyl Carrier Protein, domain 2"/>
    <property type="match status" value="1"/>
</dbReference>
<dbReference type="SUPFAM" id="SSF53901">
    <property type="entry name" value="Thiolase-like"/>
    <property type="match status" value="1"/>
</dbReference>
<evidence type="ECO:0000256" key="7">
    <source>
        <dbReference type="ARBA" id="ARBA00023315"/>
    </source>
</evidence>
<dbReference type="InterPro" id="IPR018201">
    <property type="entry name" value="Ketoacyl_synth_AS"/>
</dbReference>
<dbReference type="Gene3D" id="3.10.129.110">
    <property type="entry name" value="Polyketide synthase dehydratase"/>
    <property type="match status" value="1"/>
</dbReference>
<dbReference type="Pfam" id="PF00698">
    <property type="entry name" value="Acyl_transf_1"/>
    <property type="match status" value="1"/>
</dbReference>
<dbReference type="InterPro" id="IPR049551">
    <property type="entry name" value="PKS_DH_C"/>
</dbReference>
<dbReference type="PANTHER" id="PTHR43775">
    <property type="entry name" value="FATTY ACID SYNTHASE"/>
    <property type="match status" value="1"/>
</dbReference>
<dbReference type="GO" id="GO:0016491">
    <property type="term" value="F:oxidoreductase activity"/>
    <property type="evidence" value="ECO:0007669"/>
    <property type="project" value="UniProtKB-KW"/>
</dbReference>
<dbReference type="Pfam" id="PF00107">
    <property type="entry name" value="ADH_zinc_N"/>
    <property type="match status" value="1"/>
</dbReference>
<dbReference type="InterPro" id="IPR014043">
    <property type="entry name" value="Acyl_transferase_dom"/>
</dbReference>
<dbReference type="Pfam" id="PF00550">
    <property type="entry name" value="PP-binding"/>
    <property type="match status" value="1"/>
</dbReference>
<dbReference type="SMART" id="SM00823">
    <property type="entry name" value="PKS_PP"/>
    <property type="match status" value="1"/>
</dbReference>
<dbReference type="InterPro" id="IPR042104">
    <property type="entry name" value="PKS_dehydratase_sf"/>
</dbReference>
<reference evidence="13" key="1">
    <citation type="submission" date="2022-11" db="EMBL/GenBank/DDBJ databases">
        <authorList>
            <person name="Scott C."/>
            <person name="Bruce N."/>
        </authorList>
    </citation>
    <scope>NUCLEOTIDE SEQUENCE</scope>
</reference>
<evidence type="ECO:0000313" key="13">
    <source>
        <dbReference type="EMBL" id="CAI4214276.1"/>
    </source>
</evidence>
<dbReference type="SMART" id="SM00822">
    <property type="entry name" value="PKS_KR"/>
    <property type="match status" value="1"/>
</dbReference>
<dbReference type="Pfam" id="PF08242">
    <property type="entry name" value="Methyltransf_12"/>
    <property type="match status" value="1"/>
</dbReference>
<dbReference type="InterPro" id="IPR011032">
    <property type="entry name" value="GroES-like_sf"/>
</dbReference>
<dbReference type="InterPro" id="IPR013154">
    <property type="entry name" value="ADH-like_N"/>
</dbReference>
<dbReference type="InterPro" id="IPR036736">
    <property type="entry name" value="ACP-like_sf"/>
</dbReference>
<dbReference type="PROSITE" id="PS52004">
    <property type="entry name" value="KS3_2"/>
    <property type="match status" value="1"/>
</dbReference>
<dbReference type="Pfam" id="PF21089">
    <property type="entry name" value="PKS_DH_N"/>
    <property type="match status" value="1"/>
</dbReference>
<dbReference type="Pfam" id="PF23114">
    <property type="entry name" value="NAD-bd_HRPKS_sdrA"/>
    <property type="match status" value="1"/>
</dbReference>
<dbReference type="OrthoDB" id="329835at2759"/>
<dbReference type="GO" id="GO:0030639">
    <property type="term" value="P:polyketide biosynthetic process"/>
    <property type="evidence" value="ECO:0007669"/>
    <property type="project" value="UniProtKB-ARBA"/>
</dbReference>
<dbReference type="InterPro" id="IPR056501">
    <property type="entry name" value="NAD-bd_HRPKS_sdrA"/>
</dbReference>
<evidence type="ECO:0000259" key="10">
    <source>
        <dbReference type="PROSITE" id="PS50075"/>
    </source>
</evidence>
<evidence type="ECO:0000256" key="2">
    <source>
        <dbReference type="ARBA" id="ARBA00022553"/>
    </source>
</evidence>
<dbReference type="InterPro" id="IPR001227">
    <property type="entry name" value="Ac_transferase_dom_sf"/>
</dbReference>
<evidence type="ECO:0008006" key="15">
    <source>
        <dbReference type="Google" id="ProtNLM"/>
    </source>
</evidence>
<keyword evidence="7" id="KW-0012">Acyltransferase</keyword>
<feature type="domain" description="PKS/mFAS DH" evidence="12">
    <location>
        <begin position="889"/>
        <end position="1202"/>
    </location>
</feature>
<dbReference type="InterPro" id="IPR020843">
    <property type="entry name" value="ER"/>
</dbReference>
<evidence type="ECO:0000259" key="11">
    <source>
        <dbReference type="PROSITE" id="PS52004"/>
    </source>
</evidence>
<dbReference type="InterPro" id="IPR032821">
    <property type="entry name" value="PKS_assoc"/>
</dbReference>
<dbReference type="InterPro" id="IPR020807">
    <property type="entry name" value="PKS_DH"/>
</dbReference>
<dbReference type="PROSITE" id="PS50075">
    <property type="entry name" value="CARRIER"/>
    <property type="match status" value="1"/>
</dbReference>
<dbReference type="InterPro" id="IPR014031">
    <property type="entry name" value="Ketoacyl_synth_C"/>
</dbReference>
<feature type="region of interest" description="N-terminal hotdog fold" evidence="8">
    <location>
        <begin position="889"/>
        <end position="1026"/>
    </location>
</feature>
<gene>
    <name evidence="13" type="ORF">PPNO1_LOCUS4007</name>
</gene>
<dbReference type="GO" id="GO:0004315">
    <property type="term" value="F:3-oxoacyl-[acyl-carrier-protein] synthase activity"/>
    <property type="evidence" value="ECO:0007669"/>
    <property type="project" value="InterPro"/>
</dbReference>
<dbReference type="InterPro" id="IPR016035">
    <property type="entry name" value="Acyl_Trfase/lysoPLipase"/>
</dbReference>
<evidence type="ECO:0000256" key="9">
    <source>
        <dbReference type="SAM" id="MobiDB-lite"/>
    </source>
</evidence>
<feature type="active site" description="Proton donor; for dehydratase activity" evidence="8">
    <location>
        <position position="1112"/>
    </location>
</feature>
<dbReference type="InterPro" id="IPR016036">
    <property type="entry name" value="Malonyl_transacylase_ACP-bd"/>
</dbReference>
<evidence type="ECO:0000256" key="4">
    <source>
        <dbReference type="ARBA" id="ARBA00022857"/>
    </source>
</evidence>
<dbReference type="SUPFAM" id="SSF50129">
    <property type="entry name" value="GroES-like"/>
    <property type="match status" value="1"/>
</dbReference>
<proteinExistence type="predicted"/>
<dbReference type="InterPro" id="IPR013217">
    <property type="entry name" value="Methyltransf_12"/>
</dbReference>
<dbReference type="Gene3D" id="3.30.70.3290">
    <property type="match status" value="1"/>
</dbReference>
<keyword evidence="2" id="KW-0597">Phosphoprotein</keyword>
<organism evidence="13 14">
    <name type="scientific">Parascedosporium putredinis</name>
    <dbReference type="NCBI Taxonomy" id="1442378"/>
    <lineage>
        <taxon>Eukaryota</taxon>
        <taxon>Fungi</taxon>
        <taxon>Dikarya</taxon>
        <taxon>Ascomycota</taxon>
        <taxon>Pezizomycotina</taxon>
        <taxon>Sordariomycetes</taxon>
        <taxon>Hypocreomycetidae</taxon>
        <taxon>Microascales</taxon>
        <taxon>Microascaceae</taxon>
        <taxon>Parascedosporium</taxon>
    </lineage>
</organism>
<dbReference type="EMBL" id="CALLCH030000011">
    <property type="protein sequence ID" value="CAI4214276.1"/>
    <property type="molecule type" value="Genomic_DNA"/>
</dbReference>
<dbReference type="GO" id="GO:1901336">
    <property type="term" value="P:lactone biosynthetic process"/>
    <property type="evidence" value="ECO:0007669"/>
    <property type="project" value="UniProtKB-ARBA"/>
</dbReference>
<dbReference type="SUPFAM" id="SSF51735">
    <property type="entry name" value="NAD(P)-binding Rossmann-fold domains"/>
    <property type="match status" value="2"/>
</dbReference>
<dbReference type="SUPFAM" id="SSF52151">
    <property type="entry name" value="FabD/lysophospholipase-like"/>
    <property type="match status" value="1"/>
</dbReference>
<dbReference type="CDD" id="cd00833">
    <property type="entry name" value="PKS"/>
    <property type="match status" value="1"/>
</dbReference>
<dbReference type="InterPro" id="IPR006162">
    <property type="entry name" value="Ppantetheine_attach_site"/>
</dbReference>
<feature type="domain" description="Carrier" evidence="10">
    <location>
        <begin position="2346"/>
        <end position="2423"/>
    </location>
</feature>
<dbReference type="InterPro" id="IPR014030">
    <property type="entry name" value="Ketoacyl_synth_N"/>
</dbReference>
<dbReference type="Pfam" id="PF08659">
    <property type="entry name" value="KR"/>
    <property type="match status" value="1"/>
</dbReference>
<dbReference type="Proteomes" id="UP000838763">
    <property type="component" value="Unassembled WGS sequence"/>
</dbReference>
<dbReference type="InterPro" id="IPR013968">
    <property type="entry name" value="PKS_KR"/>
</dbReference>
<accession>A0A9P1M8M1</accession>
<dbReference type="Gene3D" id="3.40.50.150">
    <property type="entry name" value="Vaccinia Virus protein VP39"/>
    <property type="match status" value="1"/>
</dbReference>
<dbReference type="SUPFAM" id="SSF53335">
    <property type="entry name" value="S-adenosyl-L-methionine-dependent methyltransferases"/>
    <property type="match status" value="1"/>
</dbReference>
<dbReference type="InterPro" id="IPR009081">
    <property type="entry name" value="PP-bd_ACP"/>
</dbReference>
<evidence type="ECO:0000259" key="12">
    <source>
        <dbReference type="PROSITE" id="PS52019"/>
    </source>
</evidence>
<dbReference type="InterPro" id="IPR020841">
    <property type="entry name" value="PKS_Beta-ketoAc_synthase_dom"/>
</dbReference>
<dbReference type="PROSITE" id="PS00012">
    <property type="entry name" value="PHOSPHOPANTETHEINE"/>
    <property type="match status" value="1"/>
</dbReference>
<keyword evidence="14" id="KW-1185">Reference proteome</keyword>
<protein>
    <recommendedName>
        <fullName evidence="15">Polyketide synthase</fullName>
    </recommendedName>
</protein>
<keyword evidence="5" id="KW-0560">Oxidoreductase</keyword>
<evidence type="ECO:0000256" key="6">
    <source>
        <dbReference type="ARBA" id="ARBA00023268"/>
    </source>
</evidence>
<dbReference type="Pfam" id="PF00109">
    <property type="entry name" value="ketoacyl-synt"/>
    <property type="match status" value="1"/>
</dbReference>
<dbReference type="SMART" id="SM00827">
    <property type="entry name" value="PKS_AT"/>
    <property type="match status" value="1"/>
</dbReference>
<comment type="caution">
    <text evidence="13">The sequence shown here is derived from an EMBL/GenBank/DDBJ whole genome shotgun (WGS) entry which is preliminary data.</text>
</comment>
<evidence type="ECO:0000256" key="1">
    <source>
        <dbReference type="ARBA" id="ARBA00022450"/>
    </source>
</evidence>
<dbReference type="SUPFAM" id="SSF55048">
    <property type="entry name" value="Probable ACP-binding domain of malonyl-CoA ACP transacylase"/>
    <property type="match status" value="1"/>
</dbReference>
<dbReference type="PROSITE" id="PS00606">
    <property type="entry name" value="KS3_1"/>
    <property type="match status" value="1"/>
</dbReference>
<dbReference type="Pfam" id="PF08240">
    <property type="entry name" value="ADH_N"/>
    <property type="match status" value="1"/>
</dbReference>
<dbReference type="CDD" id="cd02440">
    <property type="entry name" value="AdoMet_MTases"/>
    <property type="match status" value="1"/>
</dbReference>
<dbReference type="SMART" id="SM00826">
    <property type="entry name" value="PKS_DH"/>
    <property type="match status" value="1"/>
</dbReference>
<dbReference type="GO" id="GO:0031177">
    <property type="term" value="F:phosphopantetheine binding"/>
    <property type="evidence" value="ECO:0007669"/>
    <property type="project" value="InterPro"/>
</dbReference>
<dbReference type="InterPro" id="IPR049552">
    <property type="entry name" value="PKS_DH_N"/>
</dbReference>
<dbReference type="SMART" id="SM00825">
    <property type="entry name" value="PKS_KS"/>
    <property type="match status" value="1"/>
</dbReference>
<feature type="region of interest" description="C-terminal hotdog fold" evidence="8">
    <location>
        <begin position="1046"/>
        <end position="1202"/>
    </location>
</feature>
<feature type="active site" description="Proton acceptor; for dehydratase activity" evidence="8">
    <location>
        <position position="921"/>
    </location>
</feature>
<dbReference type="InterPro" id="IPR029063">
    <property type="entry name" value="SAM-dependent_MTases_sf"/>
</dbReference>
<dbReference type="InterPro" id="IPR016039">
    <property type="entry name" value="Thiolase-like"/>
</dbReference>
<sequence>MPIAIVGMGCRLPGGADSPDKLWEMLSQKKSARSETPLSRFNIDAFYHPNGSRNGSINNRGGHFLDQDISAFDAPFFSISRAEAISMDPMQRILLEVTYEALENGGIPLSQLSGSETGCFVGCFTQDYDEMAKRDAEVLPKYHSIGTGKSILSNRISFCFDLKGPSMTLDTACSSSLVALHLACQSLRSGESTTAIVGATNLIISPDIMVGMTNLGFLSADSISYAFDSRANGYARGEGVAALVLKPLHDALRDGDVIRSVIRGTAVNSNGRTPGITLPSRDAQVSLIRSAYKMAGLEDEFATTAYVEAHGTGTSAGDPIEANAIGAVLGTANGRNPNIDFDGLNIEVPTETVEWPVEGVRRASINGFGYGGTNGHVIVDDAYHYLLSRGLKGNHKTRIPASHVKQNGVNGLSNGHTHTKFRLFPLSANDSTALADNAQSLAQFLEGKIQSGSTSEEFLDDLAWTLSKRRSQLEYRQSIVATTAQDLMDKLKAQLAPIRFINSPPKLAFIFTGQGAQWWGMGRELISHPTFKKTLDLCNASLQELGSPWSLLDELMKDEADSLVNQAPISQPLCTAIQVALVDLFASWGVRPWRVAGHSSGEIAAAYALGTLTLDSAIRVSYYRGLLAPKIRKLGYDGGMLAVGLSEVETLAEIEALDDASGKVVVACVNSPRSTTVSGDVAALTELQAALTSRGIFARKLLVDTAYHSHHMLAISKEYKSYLSNHLEVAPISGTEVVGMFSSVKARRLLQGELLDAAYWIENMVSPVRFYDAVAELCGEATQSDEKLLLVELGPHSALAGPVKQIVATLSSSSTVTYQSCLVRGKDASSTAHSLAGSLLDQGFPVDMYPGSPRQPLSDLPPYRWNHTRKYWSESRINRDYRLRAAPRTDLLGAPTSDWNPLEPRWRGFIRLAEQPWVADHVIQGAILYPAAGFCCMALQAAAQFAAMRGGGPITEYQIREMSISRALVVPQDDDGVEVVFSLRPAPTGSVSSSDTWNEFRIFSNTDAGDWTEHCRGLVSVGRDPKTSILDKGLATNAQEAQRTCITPVDVAQLYEGLDAVGLSYGPGFRSIKSLIAGSSNEVMGTLQVTDTKRGMPGGHEFDRLVHPTTMDAMLQLCIVALCKGDIRNLEQAFVPTFVKEVTVSGQIDAPAGRLFSAAAKAQAHGFRDVVASVTIHDQDTFMPVIRMDGVKCRAIASSGGSLAASKSAPLYKHIGRILLEPDVDLLTFDHLNTLLRNPLKNTTHVPRIRDLEFLTYSFIHAVLKEVDASEKAKMQSHHVKFYEYMETQHQLVLENRHEQQTDEWTRLGDADVISRLDRMKEELSREGDYEGRMILRMGHALPGVLRGEIDPLALMMEDDLLHGYYRYLEIGAGTGGCTRPVLDALSGSGSYKYPRLKSYLYTDISAGFFDKAEAWLRPDWGRLVEFKKLNIEEDPESQSFGQVDVIIAANVLHATKDINRTLENTRKLLRPGGKLVLLDMSHKLLSVAAIFGNLPGWWLSTEEWREQSPLLNEQQWRSVFLQTGFGDLEASSPDLLDPLDEGTRLLIATAVEPAKLSINGSPNGVTNGLTNSLANGNINGVKEHQKLIVLRPHTPSSSENTLIQAIETKLAEQGTEPNVCSLEDLDDTDLNGTPIISLVELEQPWLQDISQEDLSRLQKLTQTSSGIIWVTRGAVSTKPELSVFHGLARSLRAEDEGRRYVSVDFSEPPLPDTTTADMILRLYKQHFHDKSKSSDNEFIEKDGMLWIKRLVQDDENNQRVAERTRNIIPEPKDQDIAEQREHRPLKLQARTIGTIDSLAFTDDEAHNQPLSPGQVEIEVQAVGLNFRDVLITLGEVTDDYLGNECSGIITKVHDDVSNVAVGDRVAAWCLGSFATRLRCPSNRVQRIADEMSYSTAASVPLVYVTAYHSLVNIARLQRGESVLIHAGAGGVGQAAIQVAKMCGAEVYATVGSAEKREHLASAYGIRQDRIFNSRDLSFVQQIQLATQGRGVDVVLNSLSGDALQATWTQLLAPFGRFIELGKRDIDSNGRLEMSPYAKNAMFVAVDVTHLWREQPVLAGDILADVFKRFREGLLNPVRPILVEPFSRVVPRPLQPATFPEDATYLLAGGLGGSDEAYHASSAAAKELIEELHQSRVKTVVLACDVTDTEKVSEALNTALETLPPLRGVIQGAMVLNDAVFANITHNSFISTLRPKVQGSWALHRATLDRNAPLDFFLMLSSVAAMVGNAGQSNYVAGCTYQSALAKHRHMHGLPATAIDIGKVAGVGFVAESGAGTVSEANLMRLGMPDISETELLTMLEIAINSESITHYGGEQMVAGIADITKPGPNAHNSLQDSEVSDSRGGNGGAGIGSIVRPVGAGADDSGRRGRPGQVAGELGADSLVAIELRNWLSREGDVQVPVFDILQAPSLLALASIVLKLVKAQLGKIVRVV</sequence>
<dbReference type="CDD" id="cd05195">
    <property type="entry name" value="enoyl_red"/>
    <property type="match status" value="1"/>
</dbReference>
<dbReference type="InterPro" id="IPR020806">
    <property type="entry name" value="PKS_PP-bd"/>
</dbReference>
<dbReference type="GO" id="GO:0004312">
    <property type="term" value="F:fatty acid synthase activity"/>
    <property type="evidence" value="ECO:0007669"/>
    <property type="project" value="TreeGrafter"/>
</dbReference>
<dbReference type="Gene3D" id="3.40.47.10">
    <property type="match status" value="2"/>
</dbReference>
<dbReference type="Gene3D" id="3.40.50.720">
    <property type="entry name" value="NAD(P)-binding Rossmann-like Domain"/>
    <property type="match status" value="2"/>
</dbReference>
<keyword evidence="1" id="KW-0596">Phosphopantetheine</keyword>
<keyword evidence="4" id="KW-0521">NADP</keyword>
<dbReference type="GO" id="GO:0006633">
    <property type="term" value="P:fatty acid biosynthetic process"/>
    <property type="evidence" value="ECO:0007669"/>
    <property type="project" value="InterPro"/>
</dbReference>
<dbReference type="PROSITE" id="PS01162">
    <property type="entry name" value="QOR_ZETA_CRYSTAL"/>
    <property type="match status" value="1"/>
</dbReference>
<evidence type="ECO:0000256" key="5">
    <source>
        <dbReference type="ARBA" id="ARBA00023002"/>
    </source>
</evidence>
<evidence type="ECO:0000256" key="3">
    <source>
        <dbReference type="ARBA" id="ARBA00022679"/>
    </source>
</evidence>
<dbReference type="Pfam" id="PF16197">
    <property type="entry name" value="KAsynt_C_assoc"/>
    <property type="match status" value="1"/>
</dbReference>
<dbReference type="InterPro" id="IPR002364">
    <property type="entry name" value="Quin_OxRdtase/zeta-crystal_CS"/>
</dbReference>